<feature type="compositionally biased region" description="Low complexity" evidence="4">
    <location>
        <begin position="378"/>
        <end position="418"/>
    </location>
</feature>
<feature type="compositionally biased region" description="Low complexity" evidence="4">
    <location>
        <begin position="910"/>
        <end position="923"/>
    </location>
</feature>
<feature type="compositionally biased region" description="Low complexity" evidence="4">
    <location>
        <begin position="867"/>
        <end position="888"/>
    </location>
</feature>
<feature type="compositionally biased region" description="Polar residues" evidence="4">
    <location>
        <begin position="262"/>
        <end position="271"/>
    </location>
</feature>
<feature type="compositionally biased region" description="Basic and acidic residues" evidence="4">
    <location>
        <begin position="183"/>
        <end position="217"/>
    </location>
</feature>
<feature type="region of interest" description="Disordered" evidence="4">
    <location>
        <begin position="1145"/>
        <end position="1167"/>
    </location>
</feature>
<dbReference type="AlphaFoldDB" id="A0AAN8Q0E1"/>
<feature type="compositionally biased region" description="Basic and acidic residues" evidence="4">
    <location>
        <begin position="142"/>
        <end position="166"/>
    </location>
</feature>
<feature type="compositionally biased region" description="Basic and acidic residues" evidence="4">
    <location>
        <begin position="248"/>
        <end position="259"/>
    </location>
</feature>
<feature type="region of interest" description="Disordered" evidence="4">
    <location>
        <begin position="856"/>
        <end position="888"/>
    </location>
</feature>
<feature type="compositionally biased region" description="Polar residues" evidence="4">
    <location>
        <begin position="291"/>
        <end position="327"/>
    </location>
</feature>
<feature type="compositionally biased region" description="Low complexity" evidence="4">
    <location>
        <begin position="650"/>
        <end position="696"/>
    </location>
</feature>
<reference evidence="6 7" key="1">
    <citation type="submission" date="2024-01" db="EMBL/GenBank/DDBJ databases">
        <title>The genome of the rayed Mediterranean limpet Patella caerulea (Linnaeus, 1758).</title>
        <authorList>
            <person name="Anh-Thu Weber A."/>
            <person name="Halstead-Nussloch G."/>
        </authorList>
    </citation>
    <scope>NUCLEOTIDE SEQUENCE [LARGE SCALE GENOMIC DNA]</scope>
    <source>
        <strain evidence="6">AATW-2023a</strain>
        <tissue evidence="6">Whole specimen</tissue>
    </source>
</reference>
<feature type="compositionally biased region" description="Low complexity" evidence="4">
    <location>
        <begin position="592"/>
        <end position="605"/>
    </location>
</feature>
<feature type="compositionally biased region" description="Polar residues" evidence="4">
    <location>
        <begin position="606"/>
        <end position="617"/>
    </location>
</feature>
<evidence type="ECO:0000313" key="6">
    <source>
        <dbReference type="EMBL" id="KAK6180015.1"/>
    </source>
</evidence>
<feature type="compositionally biased region" description="Polar residues" evidence="4">
    <location>
        <begin position="626"/>
        <end position="649"/>
    </location>
</feature>
<feature type="region of interest" description="Disordered" evidence="4">
    <location>
        <begin position="377"/>
        <end position="440"/>
    </location>
</feature>
<feature type="compositionally biased region" description="Low complexity" evidence="4">
    <location>
        <begin position="1"/>
        <end position="13"/>
    </location>
</feature>
<dbReference type="InterPro" id="IPR022166">
    <property type="entry name" value="UBAP2/Lig"/>
</dbReference>
<feature type="domain" description="UBA" evidence="5">
    <location>
        <begin position="60"/>
        <end position="103"/>
    </location>
</feature>
<evidence type="ECO:0000259" key="5">
    <source>
        <dbReference type="PROSITE" id="PS50030"/>
    </source>
</evidence>
<dbReference type="SMART" id="SM00165">
    <property type="entry name" value="UBA"/>
    <property type="match status" value="1"/>
</dbReference>
<feature type="compositionally biased region" description="Polar residues" evidence="4">
    <location>
        <begin position="477"/>
        <end position="557"/>
    </location>
</feature>
<dbReference type="InterPro" id="IPR009060">
    <property type="entry name" value="UBA-like_sf"/>
</dbReference>
<dbReference type="PROSITE" id="PS50030">
    <property type="entry name" value="UBA"/>
    <property type="match status" value="1"/>
</dbReference>
<feature type="region of interest" description="Disordered" evidence="4">
    <location>
        <begin position="1"/>
        <end position="45"/>
    </location>
</feature>
<feature type="compositionally biased region" description="Low complexity" evidence="4">
    <location>
        <begin position="754"/>
        <end position="771"/>
    </location>
</feature>
<feature type="compositionally biased region" description="Polar residues" evidence="4">
    <location>
        <begin position="857"/>
        <end position="866"/>
    </location>
</feature>
<feature type="region of interest" description="Disordered" evidence="4">
    <location>
        <begin position="1190"/>
        <end position="1226"/>
    </location>
</feature>
<feature type="compositionally biased region" description="Low complexity" evidence="4">
    <location>
        <begin position="714"/>
        <end position="740"/>
    </location>
</feature>
<keyword evidence="2" id="KW-0963">Cytoplasm</keyword>
<proteinExistence type="predicted"/>
<sequence>MSAAVSTSRATSRISRDKLSSRQTQQTNRHNEGGGTGLVPKDKYQPTQEQINIAQITNINNDDEVKKIEQLMEMTGKNEDQVALALLDCEDDLERAALMLLESNIDIDQGEWKSQGKKKKPKNPGPPPAPSKNENTQNMTSDKSEMKRDRSRDRENDSSDRYDGPSRRGRRNGAPPPRFARGRGRDRNFYGGDRNENGDENRENGFDNRERSGDRGRGRGRGGFGRRGRGRGGRAGGDFGADFGGEFNSEKPAKFEKGPQIDTWTNETAEISQKEPAGWGQTWGAEDWSDDTWTGNLKETQVFTASSVTSTDPEPITTPRNDSNSLGQRLDIGMLLQKPNEIPQQNKQAYNLSQYNQQATESIKNCIGIGAPRPQTISNLQSNQSQSLGPVGSISQSVQSNSLPSPSQSLPGQTSLQQRPKIPRSKLPPPSKIPASAVEMPGHRMPMLDVQFGVDFGNEPAALSFGSAENTVNSRLPTTVTNSQSSSLTNHLPQMNSASNPPESMTSSIMASPPAGSNSAVMTGLDQSSRTSNMYQNTAYSSPPKNDTQSVLNQNKITPPDPIPYSTNDRKSSPLVSQRQGPPTANSIGQGSLSSSNPDTSNLSSFAQGSANYQPTGYQGHKTSALPGSQAYTHTTSAQSVTYQSPYETSQNQYPSSSNQYQSSAQNQFQSGQSAYQSSQNQYSSGQNQYQNGQSQFPSGQTSYTNYQSGSSFQNQSGYSSTSNQSNSSSLYQNSSQGNNAYAGQTNSYHMRDTQSSSSNPTNSNQYQTQSPVLSTSPAPNQSGYSAPTTQVGVAQGSYSAQPQQTQGGYNAQPTPSQTSYSAQSYSSSSALQTSPLTSSKLGDSLTKMSLKDTAMDSHTPSQYEHSSSTTPGLTATTSTPSLSGASVNTVSTTSVTAAMITTTSSRISSISSNSSLNSITTSKAPPNLPPGVPLVGTPQYIMGQAGSVPSFYSLQPPLYGYEDQMQLLQQRVPLANNYYDMAATYQVPSSMSGRDQATLGNVSYSADSTKLNRVDAQSPNPSTQQPTSQSAHQPFIHFNYGYYYPQVLPGTAGFQIPTMYPMPTVTNTPHASTTATTQFQKTYASHGYGTKGYDDLSQVQDYAKTAYGVTQAQTKVSAGTRTAADLAGSSYTKSHSQAFDKQGFHAGTPPPFMPHGTANQTGPMGTPTNPYAAAAPFVQMMTPHNQMLHHAMQQDSSVSNRMSQTSSQSKTGGSKAYGGAYWGTS</sequence>
<feature type="compositionally biased region" description="Polar residues" evidence="4">
    <location>
        <begin position="574"/>
        <end position="591"/>
    </location>
</feature>
<dbReference type="InterPro" id="IPR051833">
    <property type="entry name" value="TC-DDR_regulator"/>
</dbReference>
<feature type="compositionally biased region" description="Polar residues" evidence="4">
    <location>
        <begin position="772"/>
        <end position="812"/>
    </location>
</feature>
<dbReference type="Gene3D" id="1.10.8.10">
    <property type="entry name" value="DNA helicase RuvA subunit, C-terminal domain"/>
    <property type="match status" value="1"/>
</dbReference>
<feature type="region of interest" description="Disordered" evidence="4">
    <location>
        <begin position="109"/>
        <end position="327"/>
    </location>
</feature>
<keyword evidence="7" id="KW-1185">Reference proteome</keyword>
<comment type="subcellular location">
    <subcellularLocation>
        <location evidence="1">Cytoplasm</location>
    </subcellularLocation>
</comment>
<dbReference type="InterPro" id="IPR015940">
    <property type="entry name" value="UBA"/>
</dbReference>
<feature type="compositionally biased region" description="Polar residues" evidence="4">
    <location>
        <begin position="697"/>
        <end position="713"/>
    </location>
</feature>
<protein>
    <recommendedName>
        <fullName evidence="5">UBA domain-containing protein</fullName>
    </recommendedName>
</protein>
<dbReference type="CDD" id="cd14277">
    <property type="entry name" value="UBA_UBP2_like"/>
    <property type="match status" value="1"/>
</dbReference>
<feature type="compositionally biased region" description="Low complexity" evidence="4">
    <location>
        <begin position="813"/>
        <end position="840"/>
    </location>
</feature>
<feature type="region of interest" description="Disordered" evidence="4">
    <location>
        <begin position="477"/>
        <end position="843"/>
    </location>
</feature>
<comment type="caution">
    <text evidence="6">The sequence shown here is derived from an EMBL/GenBank/DDBJ whole genome shotgun (WGS) entry which is preliminary data.</text>
</comment>
<dbReference type="GO" id="GO:0005737">
    <property type="term" value="C:cytoplasm"/>
    <property type="evidence" value="ECO:0007669"/>
    <property type="project" value="UniProtKB-SubCell"/>
</dbReference>
<evidence type="ECO:0000256" key="4">
    <source>
        <dbReference type="SAM" id="MobiDB-lite"/>
    </source>
</evidence>
<evidence type="ECO:0000256" key="2">
    <source>
        <dbReference type="ARBA" id="ARBA00022490"/>
    </source>
</evidence>
<evidence type="ECO:0000256" key="3">
    <source>
        <dbReference type="ARBA" id="ARBA00022553"/>
    </source>
</evidence>
<gene>
    <name evidence="6" type="ORF">SNE40_012238</name>
</gene>
<dbReference type="Proteomes" id="UP001347796">
    <property type="component" value="Unassembled WGS sequence"/>
</dbReference>
<evidence type="ECO:0000256" key="1">
    <source>
        <dbReference type="ARBA" id="ARBA00004496"/>
    </source>
</evidence>
<dbReference type="PANTHER" id="PTHR16308:SF13">
    <property type="entry name" value="PROTEIN LINGERER"/>
    <property type="match status" value="1"/>
</dbReference>
<dbReference type="PANTHER" id="PTHR16308">
    <property type="entry name" value="UBIQUITIN ASSOCIATED PROTEIN 2-LIKE/LINGERER"/>
    <property type="match status" value="1"/>
</dbReference>
<dbReference type="SUPFAM" id="SSF46934">
    <property type="entry name" value="UBA-like"/>
    <property type="match status" value="1"/>
</dbReference>
<feature type="compositionally biased region" description="Basic residues" evidence="4">
    <location>
        <begin position="218"/>
        <end position="232"/>
    </location>
</feature>
<name>A0AAN8Q0E1_PATCE</name>
<dbReference type="EMBL" id="JAZGQO010000008">
    <property type="protein sequence ID" value="KAK6180015.1"/>
    <property type="molecule type" value="Genomic_DNA"/>
</dbReference>
<feature type="compositionally biased region" description="Polar residues" evidence="4">
    <location>
        <begin position="1194"/>
        <end position="1203"/>
    </location>
</feature>
<feature type="compositionally biased region" description="Low complexity" evidence="4">
    <location>
        <begin position="1204"/>
        <end position="1215"/>
    </location>
</feature>
<keyword evidence="3" id="KW-0597">Phosphoprotein</keyword>
<dbReference type="Pfam" id="PF12478">
    <property type="entry name" value="UBAP2-Lig"/>
    <property type="match status" value="1"/>
</dbReference>
<feature type="region of interest" description="Disordered" evidence="4">
    <location>
        <begin position="910"/>
        <end position="932"/>
    </location>
</feature>
<dbReference type="GO" id="GO:0005634">
    <property type="term" value="C:nucleus"/>
    <property type="evidence" value="ECO:0007669"/>
    <property type="project" value="TreeGrafter"/>
</dbReference>
<feature type="compositionally biased region" description="Gly residues" evidence="4">
    <location>
        <begin position="233"/>
        <end position="243"/>
    </location>
</feature>
<feature type="region of interest" description="Disordered" evidence="4">
    <location>
        <begin position="1013"/>
        <end position="1032"/>
    </location>
</feature>
<organism evidence="6 7">
    <name type="scientific">Patella caerulea</name>
    <name type="common">Rayed Mediterranean limpet</name>
    <dbReference type="NCBI Taxonomy" id="87958"/>
    <lineage>
        <taxon>Eukaryota</taxon>
        <taxon>Metazoa</taxon>
        <taxon>Spiralia</taxon>
        <taxon>Lophotrochozoa</taxon>
        <taxon>Mollusca</taxon>
        <taxon>Gastropoda</taxon>
        <taxon>Patellogastropoda</taxon>
        <taxon>Patelloidea</taxon>
        <taxon>Patellidae</taxon>
        <taxon>Patella</taxon>
    </lineage>
</organism>
<evidence type="ECO:0000313" key="7">
    <source>
        <dbReference type="Proteomes" id="UP001347796"/>
    </source>
</evidence>
<feature type="compositionally biased region" description="Polar residues" evidence="4">
    <location>
        <begin position="1158"/>
        <end position="1167"/>
    </location>
</feature>
<accession>A0AAN8Q0E1</accession>